<dbReference type="Proteomes" id="UP000238655">
    <property type="component" value="Chromosome 2"/>
</dbReference>
<accession>A0A1C8ZGF4</accession>
<protein>
    <recommendedName>
        <fullName evidence="3">DNA-binding protein</fullName>
    </recommendedName>
</protein>
<organism evidence="1 2">
    <name type="scientific">Burkholderia contaminans</name>
    <dbReference type="NCBI Taxonomy" id="488447"/>
    <lineage>
        <taxon>Bacteria</taxon>
        <taxon>Pseudomonadati</taxon>
        <taxon>Pseudomonadota</taxon>
        <taxon>Betaproteobacteria</taxon>
        <taxon>Burkholderiales</taxon>
        <taxon>Burkholderiaceae</taxon>
        <taxon>Burkholderia</taxon>
        <taxon>Burkholderia cepacia complex</taxon>
    </lineage>
</organism>
<dbReference type="EMBL" id="PQVP01000001">
    <property type="protein sequence ID" value="POZ85242.1"/>
    <property type="molecule type" value="Genomic_DNA"/>
</dbReference>
<gene>
    <name evidence="1" type="ORF">C3743_01350</name>
</gene>
<dbReference type="SUPFAM" id="SSF57783">
    <property type="entry name" value="Zinc beta-ribbon"/>
    <property type="match status" value="1"/>
</dbReference>
<name>A0A1C8ZGF4_9BURK</name>
<evidence type="ECO:0000313" key="1">
    <source>
        <dbReference type="EMBL" id="POZ85242.1"/>
    </source>
</evidence>
<proteinExistence type="predicted"/>
<comment type="caution">
    <text evidence="1">The sequence shown here is derived from an EMBL/GenBank/DDBJ whole genome shotgun (WGS) entry which is preliminary data.</text>
</comment>
<reference evidence="1 2" key="1">
    <citation type="submission" date="2018-01" db="EMBL/GenBank/DDBJ databases">
        <title>Successful Treatment of Persistent Burkholderia cepacia Bacteremia with Ceftazidime-Avibactam.</title>
        <authorList>
            <person name="Tamma P."/>
            <person name="Fan Y."/>
            <person name="Bergman Y."/>
            <person name="Sick-Samuels A."/>
            <person name="Hsu A."/>
            <person name="Timp W."/>
            <person name="Simner P."/>
        </authorList>
    </citation>
    <scope>NUCLEOTIDE SEQUENCE [LARGE SCALE GENOMIC DNA]</scope>
    <source>
        <strain evidence="1 2">170816</strain>
    </source>
</reference>
<accession>A0A2S5E1S0</accession>
<dbReference type="AlphaFoldDB" id="A0A1C8ZGF4"/>
<evidence type="ECO:0008006" key="3">
    <source>
        <dbReference type="Google" id="ProtNLM"/>
    </source>
</evidence>
<evidence type="ECO:0000313" key="2">
    <source>
        <dbReference type="Proteomes" id="UP000238655"/>
    </source>
</evidence>
<sequence>MKTSEKMLNDAPGFACPVCARGRVKLSLADFLGSSEVRCPMCGTSFQMDKTGCEELVDRLQDLQVAQQNVRLLEKKADR</sequence>
<dbReference type="RefSeq" id="WP_089442781.1">
    <property type="nucleotide sequence ID" value="NZ_CM009576.1"/>
</dbReference>